<feature type="transmembrane region" description="Helical" evidence="6">
    <location>
        <begin position="220"/>
        <end position="240"/>
    </location>
</feature>
<dbReference type="SUPFAM" id="SSF103481">
    <property type="entry name" value="Multidrug resistance efflux transporter EmrE"/>
    <property type="match status" value="2"/>
</dbReference>
<evidence type="ECO:0000256" key="5">
    <source>
        <dbReference type="ARBA" id="ARBA00023136"/>
    </source>
</evidence>
<feature type="domain" description="EamA" evidence="7">
    <location>
        <begin position="157"/>
        <end position="294"/>
    </location>
</feature>
<feature type="transmembrane region" description="Helical" evidence="6">
    <location>
        <begin position="43"/>
        <end position="61"/>
    </location>
</feature>
<evidence type="ECO:0000256" key="1">
    <source>
        <dbReference type="ARBA" id="ARBA00004651"/>
    </source>
</evidence>
<proteinExistence type="predicted"/>
<comment type="caution">
    <text evidence="8">The sequence shown here is derived from an EMBL/GenBank/DDBJ whole genome shotgun (WGS) entry which is preliminary data.</text>
</comment>
<organism evidence="8 9">
    <name type="scientific">Dysgonomonas alginatilytica</name>
    <dbReference type="NCBI Taxonomy" id="1605892"/>
    <lineage>
        <taxon>Bacteria</taxon>
        <taxon>Pseudomonadati</taxon>
        <taxon>Bacteroidota</taxon>
        <taxon>Bacteroidia</taxon>
        <taxon>Bacteroidales</taxon>
        <taxon>Dysgonomonadaceae</taxon>
        <taxon>Dysgonomonas</taxon>
    </lineage>
</organism>
<protein>
    <submittedName>
        <fullName evidence="8">Drug/metabolite transporter (DMT)-like permease</fullName>
    </submittedName>
</protein>
<dbReference type="EMBL" id="QICL01000002">
    <property type="protein sequence ID" value="PXV67977.1"/>
    <property type="molecule type" value="Genomic_DNA"/>
</dbReference>
<dbReference type="Proteomes" id="UP000247973">
    <property type="component" value="Unassembled WGS sequence"/>
</dbReference>
<dbReference type="InterPro" id="IPR037185">
    <property type="entry name" value="EmrE-like"/>
</dbReference>
<comment type="subcellular location">
    <subcellularLocation>
        <location evidence="1">Cell membrane</location>
        <topology evidence="1">Multi-pass membrane protein</topology>
    </subcellularLocation>
</comment>
<feature type="transmembrane region" description="Helical" evidence="6">
    <location>
        <begin position="158"/>
        <end position="175"/>
    </location>
</feature>
<feature type="domain" description="EamA" evidence="7">
    <location>
        <begin position="9"/>
        <end position="142"/>
    </location>
</feature>
<evidence type="ECO:0000256" key="3">
    <source>
        <dbReference type="ARBA" id="ARBA00022692"/>
    </source>
</evidence>
<dbReference type="AlphaFoldDB" id="A0A2V3PS03"/>
<keyword evidence="9" id="KW-1185">Reference proteome</keyword>
<dbReference type="PANTHER" id="PTHR32322:SF18">
    <property type="entry name" value="S-ADENOSYLMETHIONINE_S-ADENOSYLHOMOCYSTEINE TRANSPORTER"/>
    <property type="match status" value="1"/>
</dbReference>
<dbReference type="InterPro" id="IPR000620">
    <property type="entry name" value="EamA_dom"/>
</dbReference>
<feature type="transmembrane region" description="Helical" evidence="6">
    <location>
        <begin position="187"/>
        <end position="205"/>
    </location>
</feature>
<keyword evidence="5 6" id="KW-0472">Membrane</keyword>
<feature type="transmembrane region" description="Helical" evidence="6">
    <location>
        <begin position="128"/>
        <end position="146"/>
    </location>
</feature>
<dbReference type="InterPro" id="IPR050638">
    <property type="entry name" value="AA-Vitamin_Transporters"/>
</dbReference>
<evidence type="ECO:0000256" key="4">
    <source>
        <dbReference type="ARBA" id="ARBA00022989"/>
    </source>
</evidence>
<keyword evidence="2" id="KW-1003">Cell membrane</keyword>
<feature type="transmembrane region" description="Helical" evidence="6">
    <location>
        <begin position="73"/>
        <end position="92"/>
    </location>
</feature>
<reference evidence="8 9" key="1">
    <citation type="submission" date="2018-03" db="EMBL/GenBank/DDBJ databases">
        <title>Genomic Encyclopedia of Archaeal and Bacterial Type Strains, Phase II (KMG-II): from individual species to whole genera.</title>
        <authorList>
            <person name="Goeker M."/>
        </authorList>
    </citation>
    <scope>NUCLEOTIDE SEQUENCE [LARGE SCALE GENOMIC DNA]</scope>
    <source>
        <strain evidence="8 9">DSM 100214</strain>
    </source>
</reference>
<dbReference type="Pfam" id="PF00892">
    <property type="entry name" value="EamA"/>
    <property type="match status" value="2"/>
</dbReference>
<sequence length="314" mass="34304">MKLSQKQVGHITMFSVVTFFAINIPISKYLLQSGYISPYGLTIARMVFATIAFWTASLFVTKEKIDRKDHFTIFLGGLLGITFNQGLFIFGLNNTSPVDASIITTSTPLFAMVIAALVLKEPITTKKVSGVLLGGLGAIFLVYTSHHGDITTDSSMKGNMAVVCSSLSYASYLVVTRPLTAKYSSITLMKWMFLYSTVILLPFLYKDLVSAPLFSQSEVLPFLLIGYTLLFATFIAYTLIPVAQKRIRATTISMYNNLQPLIASFIAIGLGQDSFSGTKALSAVMILIGVYLVTQSKSRADVEAEQKGVVAENE</sequence>
<name>A0A2V3PS03_9BACT</name>
<evidence type="ECO:0000256" key="6">
    <source>
        <dbReference type="SAM" id="Phobius"/>
    </source>
</evidence>
<keyword evidence="3 6" id="KW-0812">Transmembrane</keyword>
<evidence type="ECO:0000256" key="2">
    <source>
        <dbReference type="ARBA" id="ARBA00022475"/>
    </source>
</evidence>
<dbReference type="RefSeq" id="WP_110309273.1">
    <property type="nucleotide sequence ID" value="NZ_QICL01000002.1"/>
</dbReference>
<dbReference type="PANTHER" id="PTHR32322">
    <property type="entry name" value="INNER MEMBRANE TRANSPORTER"/>
    <property type="match status" value="1"/>
</dbReference>
<keyword evidence="4 6" id="KW-1133">Transmembrane helix</keyword>
<feature type="transmembrane region" description="Helical" evidence="6">
    <location>
        <begin position="98"/>
        <end position="119"/>
    </location>
</feature>
<dbReference type="OrthoDB" id="9811486at2"/>
<dbReference type="GO" id="GO:0005886">
    <property type="term" value="C:plasma membrane"/>
    <property type="evidence" value="ECO:0007669"/>
    <property type="project" value="UniProtKB-SubCell"/>
</dbReference>
<evidence type="ECO:0000313" key="8">
    <source>
        <dbReference type="EMBL" id="PXV67977.1"/>
    </source>
</evidence>
<accession>A0A2V3PS03</accession>
<feature type="transmembrane region" description="Helical" evidence="6">
    <location>
        <begin position="12"/>
        <end position="31"/>
    </location>
</feature>
<gene>
    <name evidence="8" type="ORF">CLV62_1027</name>
</gene>
<evidence type="ECO:0000313" key="9">
    <source>
        <dbReference type="Proteomes" id="UP000247973"/>
    </source>
</evidence>
<evidence type="ECO:0000259" key="7">
    <source>
        <dbReference type="Pfam" id="PF00892"/>
    </source>
</evidence>